<organism evidence="4 5">
    <name type="scientific">Porcincola intestinalis</name>
    <dbReference type="NCBI Taxonomy" id="2606632"/>
    <lineage>
        <taxon>Bacteria</taxon>
        <taxon>Bacillati</taxon>
        <taxon>Bacillota</taxon>
        <taxon>Clostridia</taxon>
        <taxon>Lachnospirales</taxon>
        <taxon>Lachnospiraceae</taxon>
        <taxon>Porcincola</taxon>
    </lineage>
</organism>
<dbReference type="Gene3D" id="3.30.930.30">
    <property type="match status" value="1"/>
</dbReference>
<dbReference type="InterPro" id="IPR005053">
    <property type="entry name" value="MobA_MobL"/>
</dbReference>
<dbReference type="AlphaFoldDB" id="A0A6L5X7P0"/>
<protein>
    <recommendedName>
        <fullName evidence="3">MobA/MobL protein domain-containing protein</fullName>
    </recommendedName>
</protein>
<comment type="similarity">
    <text evidence="1">Belongs to the MobA/MobL family.</text>
</comment>
<keyword evidence="2" id="KW-0184">Conjugation</keyword>
<name>A0A6L5X7P0_9FIRM</name>
<feature type="domain" description="MobA/MobL protein" evidence="3">
    <location>
        <begin position="17"/>
        <end position="109"/>
    </location>
</feature>
<sequence length="118" mass="13439">MAIFHFHTGIIRASSGKCAVASAAYISGTRLYNDDARGLTFSYTHKEEVIFSEICLPENTPASLKDRQTLWNEFERVQNKANSRNARQFDMALPVELDTTQQIELARHFPGTLYRKTL</sequence>
<evidence type="ECO:0000256" key="1">
    <source>
        <dbReference type="ARBA" id="ARBA00010873"/>
    </source>
</evidence>
<evidence type="ECO:0000313" key="4">
    <source>
        <dbReference type="EMBL" id="MSS15418.1"/>
    </source>
</evidence>
<comment type="caution">
    <text evidence="4">The sequence shown here is derived from an EMBL/GenBank/DDBJ whole genome shotgun (WGS) entry which is preliminary data.</text>
</comment>
<accession>A0A6L5X7P0</accession>
<reference evidence="4 5" key="1">
    <citation type="submission" date="2019-08" db="EMBL/GenBank/DDBJ databases">
        <title>In-depth cultivation of the pig gut microbiome towards novel bacterial diversity and tailored functional studies.</title>
        <authorList>
            <person name="Wylensek D."/>
            <person name="Hitch T.C.A."/>
            <person name="Clavel T."/>
        </authorList>
    </citation>
    <scope>NUCLEOTIDE SEQUENCE [LARGE SCALE GENOMIC DNA]</scope>
    <source>
        <strain evidence="4 5">Oil+RF-744-WCA-WT-11</strain>
    </source>
</reference>
<dbReference type="EMBL" id="VULZ01000011">
    <property type="protein sequence ID" value="MSS15418.1"/>
    <property type="molecule type" value="Genomic_DNA"/>
</dbReference>
<proteinExistence type="inferred from homology"/>
<evidence type="ECO:0000313" key="5">
    <source>
        <dbReference type="Proteomes" id="UP000481852"/>
    </source>
</evidence>
<gene>
    <name evidence="4" type="ORF">FYJ35_10285</name>
</gene>
<evidence type="ECO:0000256" key="2">
    <source>
        <dbReference type="ARBA" id="ARBA00022971"/>
    </source>
</evidence>
<dbReference type="RefSeq" id="WP_154526241.1">
    <property type="nucleotide sequence ID" value="NZ_JAQYJL010000029.1"/>
</dbReference>
<dbReference type="Proteomes" id="UP000481852">
    <property type="component" value="Unassembled WGS sequence"/>
</dbReference>
<dbReference type="Pfam" id="PF03389">
    <property type="entry name" value="MobA_MobL"/>
    <property type="match status" value="1"/>
</dbReference>
<evidence type="ECO:0000259" key="3">
    <source>
        <dbReference type="Pfam" id="PF03389"/>
    </source>
</evidence>
<keyword evidence="5" id="KW-1185">Reference proteome</keyword>